<organism evidence="1">
    <name type="scientific">freshwater metagenome</name>
    <dbReference type="NCBI Taxonomy" id="449393"/>
    <lineage>
        <taxon>unclassified sequences</taxon>
        <taxon>metagenomes</taxon>
        <taxon>ecological metagenomes</taxon>
    </lineage>
</organism>
<reference evidence="1" key="1">
    <citation type="submission" date="2020-05" db="EMBL/GenBank/DDBJ databases">
        <authorList>
            <person name="Chiriac C."/>
            <person name="Salcher M."/>
            <person name="Ghai R."/>
            <person name="Kavagutti S V."/>
        </authorList>
    </citation>
    <scope>NUCLEOTIDE SEQUENCE</scope>
</reference>
<accession>A0A6J6ULE0</accession>
<dbReference type="AlphaFoldDB" id="A0A6J6ULE0"/>
<dbReference type="EMBL" id="CAEZZJ010000079">
    <property type="protein sequence ID" value="CAB4759878.1"/>
    <property type="molecule type" value="Genomic_DNA"/>
</dbReference>
<gene>
    <name evidence="1" type="ORF">UFOPK2852_00721</name>
</gene>
<proteinExistence type="predicted"/>
<protein>
    <submittedName>
        <fullName evidence="1">Unannotated protein</fullName>
    </submittedName>
</protein>
<name>A0A6J6ULE0_9ZZZZ</name>
<evidence type="ECO:0000313" key="1">
    <source>
        <dbReference type="EMBL" id="CAB4759878.1"/>
    </source>
</evidence>
<sequence>MMIDCQTCTMREISCSDCVVTVLLNITTAPASEISKNQLSAISVLSEKGLIPPLRYAK</sequence>